<dbReference type="InterPro" id="IPR051721">
    <property type="entry name" value="Biopterin_syn/organic_redct"/>
</dbReference>
<accession>A0A5R9GD20</accession>
<keyword evidence="5" id="KW-0560">Oxidoreductase</keyword>
<dbReference type="OrthoDB" id="9794387at2"/>
<comment type="subcellular location">
    <subcellularLocation>
        <location evidence="1">Cytoplasm</location>
    </subcellularLocation>
</comment>
<dbReference type="GO" id="GO:0006729">
    <property type="term" value="P:tetrahydrobiopterin biosynthetic process"/>
    <property type="evidence" value="ECO:0007669"/>
    <property type="project" value="TreeGrafter"/>
</dbReference>
<dbReference type="EMBL" id="VCIW01000005">
    <property type="protein sequence ID" value="TLS52216.1"/>
    <property type="molecule type" value="Genomic_DNA"/>
</dbReference>
<organism evidence="6 7">
    <name type="scientific">Paenibacillus antri</name>
    <dbReference type="NCBI Taxonomy" id="2582848"/>
    <lineage>
        <taxon>Bacteria</taxon>
        <taxon>Bacillati</taxon>
        <taxon>Bacillota</taxon>
        <taxon>Bacilli</taxon>
        <taxon>Bacillales</taxon>
        <taxon>Paenibacillaceae</taxon>
        <taxon>Paenibacillus</taxon>
    </lineage>
</organism>
<keyword evidence="7" id="KW-1185">Reference proteome</keyword>
<dbReference type="PANTHER" id="PTHR44085:SF2">
    <property type="entry name" value="SEPIAPTERIN REDUCTASE"/>
    <property type="match status" value="1"/>
</dbReference>
<evidence type="ECO:0000313" key="6">
    <source>
        <dbReference type="EMBL" id="TLS52216.1"/>
    </source>
</evidence>
<dbReference type="PANTHER" id="PTHR44085">
    <property type="entry name" value="SEPIAPTERIN REDUCTASE"/>
    <property type="match status" value="1"/>
</dbReference>
<dbReference type="SUPFAM" id="SSF51735">
    <property type="entry name" value="NAD(P)-binding Rossmann-fold domains"/>
    <property type="match status" value="1"/>
</dbReference>
<name>A0A5R9GD20_9BACL</name>
<evidence type="ECO:0000256" key="5">
    <source>
        <dbReference type="ARBA" id="ARBA00023002"/>
    </source>
</evidence>
<protein>
    <submittedName>
        <fullName evidence="6">SDR family NAD(P)-dependent oxidoreductase</fullName>
    </submittedName>
</protein>
<evidence type="ECO:0000256" key="3">
    <source>
        <dbReference type="ARBA" id="ARBA00022490"/>
    </source>
</evidence>
<sequence>MAGNYYIITGASRGLGESLTRRLLQEDHVVYGLSRTENREVAAFARSGGFKYRYRPVDLAFPEEASKVLHEILSDIPSAEAGTISLINNAATVSPLTDLSSCSDEDIVRNININFTSPVVLQSTFLRMTSDSVKKRMVVNITSASAQFPAGGMSLYCSAKAGLDMLTKCAALEQVGENPVKIIAVDPGMMDTSMQSTAREANIGLSDYFKAQKLEGKLKGTDAVAKEIISLLGRYLLEYRGDGEHIQKSNRID</sequence>
<dbReference type="Pfam" id="PF00106">
    <property type="entry name" value="adh_short"/>
    <property type="match status" value="1"/>
</dbReference>
<reference evidence="6 7" key="1">
    <citation type="submission" date="2019-05" db="EMBL/GenBank/DDBJ databases">
        <authorList>
            <person name="Narsing Rao M.P."/>
            <person name="Li W.J."/>
        </authorList>
    </citation>
    <scope>NUCLEOTIDE SEQUENCE [LARGE SCALE GENOMIC DNA]</scope>
    <source>
        <strain evidence="6 7">SYSU_K30003</strain>
    </source>
</reference>
<dbReference type="PRINTS" id="PR00081">
    <property type="entry name" value="GDHRDH"/>
</dbReference>
<keyword evidence="3" id="KW-0963">Cytoplasm</keyword>
<evidence type="ECO:0000313" key="7">
    <source>
        <dbReference type="Proteomes" id="UP000309676"/>
    </source>
</evidence>
<dbReference type="GO" id="GO:0004757">
    <property type="term" value="F:sepiapterin reductase (NADP+) activity"/>
    <property type="evidence" value="ECO:0007669"/>
    <property type="project" value="TreeGrafter"/>
</dbReference>
<gene>
    <name evidence="6" type="ORF">FE782_09570</name>
</gene>
<dbReference type="Gene3D" id="3.40.50.720">
    <property type="entry name" value="NAD(P)-binding Rossmann-like Domain"/>
    <property type="match status" value="1"/>
</dbReference>
<dbReference type="PROSITE" id="PS00061">
    <property type="entry name" value="ADH_SHORT"/>
    <property type="match status" value="1"/>
</dbReference>
<evidence type="ECO:0000256" key="4">
    <source>
        <dbReference type="ARBA" id="ARBA00022857"/>
    </source>
</evidence>
<dbReference type="GO" id="GO:0005737">
    <property type="term" value="C:cytoplasm"/>
    <property type="evidence" value="ECO:0007669"/>
    <property type="project" value="UniProtKB-SubCell"/>
</dbReference>
<dbReference type="InterPro" id="IPR002347">
    <property type="entry name" value="SDR_fam"/>
</dbReference>
<comment type="similarity">
    <text evidence="2">Belongs to the short-chain dehydrogenases/reductases (SDR) family.</text>
</comment>
<dbReference type="RefSeq" id="WP_138193873.1">
    <property type="nucleotide sequence ID" value="NZ_VCIW01000005.1"/>
</dbReference>
<dbReference type="InterPro" id="IPR020904">
    <property type="entry name" value="Sc_DH/Rdtase_CS"/>
</dbReference>
<comment type="caution">
    <text evidence="6">The sequence shown here is derived from an EMBL/GenBank/DDBJ whole genome shotgun (WGS) entry which is preliminary data.</text>
</comment>
<evidence type="ECO:0000256" key="2">
    <source>
        <dbReference type="ARBA" id="ARBA00006484"/>
    </source>
</evidence>
<evidence type="ECO:0000256" key="1">
    <source>
        <dbReference type="ARBA" id="ARBA00004496"/>
    </source>
</evidence>
<keyword evidence="4" id="KW-0521">NADP</keyword>
<dbReference type="InterPro" id="IPR036291">
    <property type="entry name" value="NAD(P)-bd_dom_sf"/>
</dbReference>
<dbReference type="Proteomes" id="UP000309676">
    <property type="component" value="Unassembled WGS sequence"/>
</dbReference>
<dbReference type="AlphaFoldDB" id="A0A5R9GD20"/>
<proteinExistence type="inferred from homology"/>